<dbReference type="GO" id="GO:0046983">
    <property type="term" value="F:protein dimerization activity"/>
    <property type="evidence" value="ECO:0007669"/>
    <property type="project" value="InterPro"/>
</dbReference>
<gene>
    <name evidence="11" type="ORF">EV213_11932</name>
</gene>
<dbReference type="InterPro" id="IPR050482">
    <property type="entry name" value="Sensor_HK_TwoCompSys"/>
</dbReference>
<evidence type="ECO:0000256" key="9">
    <source>
        <dbReference type="SAM" id="Phobius"/>
    </source>
</evidence>
<feature type="transmembrane region" description="Helical" evidence="9">
    <location>
        <begin position="121"/>
        <end position="141"/>
    </location>
</feature>
<evidence type="ECO:0000256" key="3">
    <source>
        <dbReference type="ARBA" id="ARBA00022553"/>
    </source>
</evidence>
<keyword evidence="5" id="KW-0547">Nucleotide-binding</keyword>
<dbReference type="Proteomes" id="UP000295632">
    <property type="component" value="Unassembled WGS sequence"/>
</dbReference>
<evidence type="ECO:0000256" key="8">
    <source>
        <dbReference type="ARBA" id="ARBA00023012"/>
    </source>
</evidence>
<evidence type="ECO:0000256" key="2">
    <source>
        <dbReference type="ARBA" id="ARBA00012438"/>
    </source>
</evidence>
<sequence>MLLSIILLAALWQQGLESVTANRMVMIACFYALFFIAPLLSNAPRFLTVGCIFQSVLIMLLFWQDLADPISTSISFSILLFLLVFAYALAHLPSHHVIFVGSCALLAAIMPPLFAGDVWPIVATLLLAVIVLPATMTYYSAKHALQFSTIRYDTLLSEYKSLKRGHTVSETLARQQERTRIAEQMHDSVGHQLTALIFQLEVFRMRLEGQDQATVGSLKKMAQESLNETRRAVQHLDKEEAHGIEAIQHLIRQLEAENVLKVAFSVGEGVLSAPLSPEQSVGVYRAIQEAMTNALKHGKQSSVSIQLQLLGGSSFFFRVENEASSKDIHKGFGLSAMEERFRLLGGYIHTRHEHKHFILEGSFPLTKERD</sequence>
<dbReference type="EMBL" id="SNYJ01000019">
    <property type="protein sequence ID" value="TDQ36243.1"/>
    <property type="molecule type" value="Genomic_DNA"/>
</dbReference>
<feature type="transmembrane region" description="Helical" evidence="9">
    <location>
        <begin position="70"/>
        <end position="90"/>
    </location>
</feature>
<dbReference type="PANTHER" id="PTHR24421">
    <property type="entry name" value="NITRATE/NITRITE SENSOR PROTEIN NARX-RELATED"/>
    <property type="match status" value="1"/>
</dbReference>
<keyword evidence="9" id="KW-0812">Transmembrane</keyword>
<feature type="transmembrane region" description="Helical" evidence="9">
    <location>
        <begin position="47"/>
        <end position="64"/>
    </location>
</feature>
<name>A0A4R6TVH1_9BACI</name>
<dbReference type="SUPFAM" id="SSF55874">
    <property type="entry name" value="ATPase domain of HSP90 chaperone/DNA topoisomerase II/histidine kinase"/>
    <property type="match status" value="1"/>
</dbReference>
<dbReference type="InterPro" id="IPR036890">
    <property type="entry name" value="HATPase_C_sf"/>
</dbReference>
<reference evidence="11 12" key="1">
    <citation type="submission" date="2019-03" db="EMBL/GenBank/DDBJ databases">
        <title>Genomic Encyclopedia of Type Strains, Phase IV (KMG-IV): sequencing the most valuable type-strain genomes for metagenomic binning, comparative biology and taxonomic classification.</title>
        <authorList>
            <person name="Goeker M."/>
        </authorList>
    </citation>
    <scope>NUCLEOTIDE SEQUENCE [LARGE SCALE GENOMIC DNA]</scope>
    <source>
        <strain evidence="11 12">DSM 28697</strain>
    </source>
</reference>
<dbReference type="GO" id="GO:0000155">
    <property type="term" value="F:phosphorelay sensor kinase activity"/>
    <property type="evidence" value="ECO:0007669"/>
    <property type="project" value="InterPro"/>
</dbReference>
<evidence type="ECO:0000256" key="1">
    <source>
        <dbReference type="ARBA" id="ARBA00000085"/>
    </source>
</evidence>
<accession>A0A4R6TVH1</accession>
<proteinExistence type="predicted"/>
<evidence type="ECO:0000256" key="6">
    <source>
        <dbReference type="ARBA" id="ARBA00022777"/>
    </source>
</evidence>
<evidence type="ECO:0000259" key="10">
    <source>
        <dbReference type="Pfam" id="PF07730"/>
    </source>
</evidence>
<evidence type="ECO:0000256" key="5">
    <source>
        <dbReference type="ARBA" id="ARBA00022741"/>
    </source>
</evidence>
<comment type="catalytic activity">
    <reaction evidence="1">
        <text>ATP + protein L-histidine = ADP + protein N-phospho-L-histidine.</text>
        <dbReference type="EC" id="2.7.13.3"/>
    </reaction>
</comment>
<feature type="transmembrane region" description="Helical" evidence="9">
    <location>
        <begin position="97"/>
        <end position="115"/>
    </location>
</feature>
<feature type="transmembrane region" description="Helical" evidence="9">
    <location>
        <begin position="23"/>
        <end position="40"/>
    </location>
</feature>
<dbReference type="Pfam" id="PF07730">
    <property type="entry name" value="HisKA_3"/>
    <property type="match status" value="1"/>
</dbReference>
<keyword evidence="12" id="KW-1185">Reference proteome</keyword>
<comment type="caution">
    <text evidence="11">The sequence shown here is derived from an EMBL/GenBank/DDBJ whole genome shotgun (WGS) entry which is preliminary data.</text>
</comment>
<keyword evidence="6 11" id="KW-0418">Kinase</keyword>
<dbReference type="Gene3D" id="1.20.5.1930">
    <property type="match status" value="1"/>
</dbReference>
<keyword evidence="7" id="KW-0067">ATP-binding</keyword>
<keyword evidence="9" id="KW-1133">Transmembrane helix</keyword>
<keyword evidence="3" id="KW-0597">Phosphoprotein</keyword>
<keyword evidence="9" id="KW-0472">Membrane</keyword>
<evidence type="ECO:0000256" key="7">
    <source>
        <dbReference type="ARBA" id="ARBA00022840"/>
    </source>
</evidence>
<dbReference type="GO" id="GO:0005524">
    <property type="term" value="F:ATP binding"/>
    <property type="evidence" value="ECO:0007669"/>
    <property type="project" value="UniProtKB-KW"/>
</dbReference>
<dbReference type="EC" id="2.7.13.3" evidence="2"/>
<keyword evidence="4" id="KW-0808">Transferase</keyword>
<evidence type="ECO:0000313" key="11">
    <source>
        <dbReference type="EMBL" id="TDQ36243.1"/>
    </source>
</evidence>
<protein>
    <recommendedName>
        <fullName evidence="2">histidine kinase</fullName>
        <ecNumber evidence="2">2.7.13.3</ecNumber>
    </recommendedName>
</protein>
<dbReference type="PANTHER" id="PTHR24421:SF10">
    <property type="entry name" value="NITRATE_NITRITE SENSOR PROTEIN NARQ"/>
    <property type="match status" value="1"/>
</dbReference>
<evidence type="ECO:0000313" key="12">
    <source>
        <dbReference type="Proteomes" id="UP000295632"/>
    </source>
</evidence>
<feature type="domain" description="Signal transduction histidine kinase subgroup 3 dimerisation and phosphoacceptor" evidence="10">
    <location>
        <begin position="177"/>
        <end position="238"/>
    </location>
</feature>
<dbReference type="Gene3D" id="3.30.565.10">
    <property type="entry name" value="Histidine kinase-like ATPase, C-terminal domain"/>
    <property type="match status" value="1"/>
</dbReference>
<dbReference type="InterPro" id="IPR011712">
    <property type="entry name" value="Sig_transdc_His_kin_sub3_dim/P"/>
</dbReference>
<evidence type="ECO:0000256" key="4">
    <source>
        <dbReference type="ARBA" id="ARBA00022679"/>
    </source>
</evidence>
<keyword evidence="8" id="KW-0902">Two-component regulatory system</keyword>
<organism evidence="11 12">
    <name type="scientific">Aureibacillus halotolerans</name>
    <dbReference type="NCBI Taxonomy" id="1508390"/>
    <lineage>
        <taxon>Bacteria</taxon>
        <taxon>Bacillati</taxon>
        <taxon>Bacillota</taxon>
        <taxon>Bacilli</taxon>
        <taxon>Bacillales</taxon>
        <taxon>Bacillaceae</taxon>
        <taxon>Aureibacillus</taxon>
    </lineage>
</organism>
<dbReference type="GO" id="GO:0016020">
    <property type="term" value="C:membrane"/>
    <property type="evidence" value="ECO:0007669"/>
    <property type="project" value="InterPro"/>
</dbReference>
<dbReference type="AlphaFoldDB" id="A0A4R6TVH1"/>